<name>A0ABD2XD36_9HYME</name>
<feature type="region of interest" description="Disordered" evidence="3">
    <location>
        <begin position="296"/>
        <end position="323"/>
    </location>
</feature>
<organism evidence="5 6">
    <name type="scientific">Trichogramma kaykai</name>
    <dbReference type="NCBI Taxonomy" id="54128"/>
    <lineage>
        <taxon>Eukaryota</taxon>
        <taxon>Metazoa</taxon>
        <taxon>Ecdysozoa</taxon>
        <taxon>Arthropoda</taxon>
        <taxon>Hexapoda</taxon>
        <taxon>Insecta</taxon>
        <taxon>Pterygota</taxon>
        <taxon>Neoptera</taxon>
        <taxon>Endopterygota</taxon>
        <taxon>Hymenoptera</taxon>
        <taxon>Apocrita</taxon>
        <taxon>Proctotrupomorpha</taxon>
        <taxon>Chalcidoidea</taxon>
        <taxon>Trichogrammatidae</taxon>
        <taxon>Trichogramma</taxon>
    </lineage>
</organism>
<accession>A0ABD2XD36</accession>
<keyword evidence="1" id="KW-0963">Cytoplasm</keyword>
<gene>
    <name evidence="5" type="ORF">TKK_004362</name>
</gene>
<dbReference type="PANTHER" id="PTHR15431">
    <property type="entry name" value="FGFR1 ONCOGENE PARTNER/LISH DOMAIN-CONTAINING PROTEIN"/>
    <property type="match status" value="1"/>
</dbReference>
<dbReference type="InterPro" id="IPR018993">
    <property type="entry name" value="FOP_dimerisation-dom_N"/>
</dbReference>
<dbReference type="Gene3D" id="1.20.960.40">
    <property type="match status" value="1"/>
</dbReference>
<sequence length="419" mass="46871">MIDGNISMEEDTELRDLVIQTLENNGVLAKIRAELRASVFLTLEEQESVLNPEPLLNKPVRQYLSKPEGKVLFALVREFLEYFGLDYTLSIFDTETYLGKEYDYNGRKQLGEDLGISTSEPLLGEILKNTINAAVNNIEKNNSSQVNLDNSNQNVDNHGNSTFDISNPKVLHKDSDVSNDSSKINDFQTKNNPEEITANKVENLLNHSSIDQMTDHKIVNEKLNNTSNLALKEKSALINNSNENTNNKHLLDQLSFDNLKNKKINEPIVRGKTLYFDEIIVDGTSEKVTEKKDVESFVGQSSNTPYSNTSNLGDLPPLNGKKTHMNDLKELMDIAKSVSQYDEDLPSSGSSPSEQSPSKIPVDSNKQFISPKALNESAHNSLSDNSEEIHEELSSGTSYIDNLLELQPKDLDKVHINNE</sequence>
<proteinExistence type="predicted"/>
<keyword evidence="6" id="KW-1185">Reference proteome</keyword>
<protein>
    <recommendedName>
        <fullName evidence="4">FGFR1 oncogene partner (FOP) N-terminal dimerisation domain-containing protein</fullName>
    </recommendedName>
</protein>
<evidence type="ECO:0000256" key="2">
    <source>
        <dbReference type="ARBA" id="ARBA00023212"/>
    </source>
</evidence>
<reference evidence="5 6" key="1">
    <citation type="journal article" date="2024" name="bioRxiv">
        <title>A reference genome for Trichogramma kaykai: A tiny desert-dwelling parasitoid wasp with competing sex-ratio distorters.</title>
        <authorList>
            <person name="Culotta J."/>
            <person name="Lindsey A.R."/>
        </authorList>
    </citation>
    <scope>NUCLEOTIDE SEQUENCE [LARGE SCALE GENOMIC DNA]</scope>
    <source>
        <strain evidence="5 6">KSX58</strain>
    </source>
</reference>
<feature type="region of interest" description="Disordered" evidence="3">
    <location>
        <begin position="144"/>
        <end position="189"/>
    </location>
</feature>
<feature type="region of interest" description="Disordered" evidence="3">
    <location>
        <begin position="339"/>
        <end position="394"/>
    </location>
</feature>
<evidence type="ECO:0000313" key="6">
    <source>
        <dbReference type="Proteomes" id="UP001627154"/>
    </source>
</evidence>
<dbReference type="AlphaFoldDB" id="A0ABD2XD36"/>
<feature type="compositionally biased region" description="Polar residues" evidence="3">
    <location>
        <begin position="298"/>
        <end position="312"/>
    </location>
</feature>
<comment type="caution">
    <text evidence="5">The sequence shown here is derived from an EMBL/GenBank/DDBJ whole genome shotgun (WGS) entry which is preliminary data.</text>
</comment>
<keyword evidence="2" id="KW-0206">Cytoskeleton</keyword>
<evidence type="ECO:0000313" key="5">
    <source>
        <dbReference type="EMBL" id="KAL3402763.1"/>
    </source>
</evidence>
<feature type="domain" description="FGFR1 oncogene partner (FOP) N-terminal dimerisation" evidence="4">
    <location>
        <begin position="54"/>
        <end position="128"/>
    </location>
</feature>
<evidence type="ECO:0000256" key="1">
    <source>
        <dbReference type="ARBA" id="ARBA00022490"/>
    </source>
</evidence>
<dbReference type="EMBL" id="JBJJXI010000033">
    <property type="protein sequence ID" value="KAL3402763.1"/>
    <property type="molecule type" value="Genomic_DNA"/>
</dbReference>
<feature type="compositionally biased region" description="Polar residues" evidence="3">
    <location>
        <begin position="178"/>
        <end position="189"/>
    </location>
</feature>
<dbReference type="Proteomes" id="UP001627154">
    <property type="component" value="Unassembled WGS sequence"/>
</dbReference>
<evidence type="ECO:0000259" key="4">
    <source>
        <dbReference type="Pfam" id="PF09398"/>
    </source>
</evidence>
<feature type="compositionally biased region" description="Polar residues" evidence="3">
    <location>
        <begin position="144"/>
        <end position="165"/>
    </location>
</feature>
<dbReference type="PANTHER" id="PTHR15431:SF9">
    <property type="entry name" value="CENTROSOMAL PROTEIN 43"/>
    <property type="match status" value="1"/>
</dbReference>
<feature type="compositionally biased region" description="Low complexity" evidence="3">
    <location>
        <begin position="346"/>
        <end position="358"/>
    </location>
</feature>
<evidence type="ECO:0000256" key="3">
    <source>
        <dbReference type="SAM" id="MobiDB-lite"/>
    </source>
</evidence>
<dbReference type="Pfam" id="PF09398">
    <property type="entry name" value="FOP_dimer"/>
    <property type="match status" value="1"/>
</dbReference>